<feature type="compositionally biased region" description="Polar residues" evidence="1">
    <location>
        <begin position="17"/>
        <end position="27"/>
    </location>
</feature>
<dbReference type="Proteomes" id="UP001617296">
    <property type="component" value="Unassembled WGS sequence"/>
</dbReference>
<name>A0ABW8DMG6_9PSED</name>
<protein>
    <recommendedName>
        <fullName evidence="4">IPT/TIG domain-containing protein</fullName>
    </recommendedName>
</protein>
<evidence type="ECO:0000313" key="3">
    <source>
        <dbReference type="Proteomes" id="UP001617296"/>
    </source>
</evidence>
<accession>A0ABW8DMG6</accession>
<dbReference type="EMBL" id="JBIUVY010000015">
    <property type="protein sequence ID" value="MFJ2287006.1"/>
    <property type="molecule type" value="Genomic_DNA"/>
</dbReference>
<organism evidence="2 3">
    <name type="scientific">Pseudomonas iridis</name>
    <dbReference type="NCBI Taxonomy" id="2710587"/>
    <lineage>
        <taxon>Bacteria</taxon>
        <taxon>Pseudomonadati</taxon>
        <taxon>Pseudomonadota</taxon>
        <taxon>Gammaproteobacteria</taxon>
        <taxon>Pseudomonadales</taxon>
        <taxon>Pseudomonadaceae</taxon>
        <taxon>Pseudomonas</taxon>
    </lineage>
</organism>
<evidence type="ECO:0000256" key="1">
    <source>
        <dbReference type="SAM" id="MobiDB-lite"/>
    </source>
</evidence>
<sequence>MSTKDHAGSDSLHPPKGSSNSPSTQASAEDDEANSVQSELMMDERPWVVPAKGSTIRGTRGIELRSSDIFSPHQRAELEFYNQDGNKYIHRNIQTNGGAIVWRTDFELQEGRGRIHFRTWFANNSSSWFSSGEFNVRSYLPLPSIHFIPNFPDSPIVMSGTGEPEGKIVIVDAGGQQLVAGDVKSNGSWTLQCPVSGTLNTLNFRAYQILGDLTSSQTELVRTSRAKITLPENNSILLVKDIVFTGIAALGTQIKVVTGSSDHDEWGSQVTVPLTGIWQMPMTKVPRSGPAAVKAQIKYGALPHFYSTVVNFFVLGSPRITAPAVSSIQDRTFTLKGDNGLSGFNSRVEVFLDSEMVGSGAVGAAGIWEVQVTLKPGNHSLAVEQIASGKRTERGAPRAFKIRPARIDDIKVEIIEKSITFSGTGCPGATVVITVPGSPVTLPQPVVAVDGKWEIKATDLPLGKLPASILQKVSDNASGWIESLPYNFEINNSLPDVYAVSSTDDYQPTFSGKGFTGATVRLFNPGGGSQAAPEVVVRDGEWQSKASQQWGPTLNREVHIKQFLDRHQSLNWVKHPVTIPPQAPTIELPVEDGLSPTFSGTCWPNALVNIAFNDDPATYNATGTAGIWTFRRPTEFKHDTTYTITVSQTVATQTSTVTTKSFTVLRSMITPVITHPSEGSDVGHELVIKGSGGMKGATMQVRDVVYDKNLSASQVLSSDGDWEVLVRSLNLRSYGIEALQSDKNRVSKSKRLNFNVVVLPPQITQPTADGKLPRTAKLKGLGRPGARVQVWVVGATKPWLEDIVVRADGQWECEAASPVGFKNIRALQSFEEDGTQHHSRFTDAVQYSVVPAAPFVETPVAGQFIGQRVVVSGFGVPGDTVKVKLGAVQASATVMADRTWSMNLVLTQTGGMHSLEVTSALDEFESEAAQRPVVLGTFVPSIDIPAAGRRVENPLLFAGRGRTGVGEIVSWYDPDQKWLADVPVTGNGWRGQAAKPLSLGGQWVRFSQTLAGGNEGSHSAWVISPRFEVEPAIPGKAGL</sequence>
<comment type="caution">
    <text evidence="2">The sequence shown here is derived from an EMBL/GenBank/DDBJ whole genome shotgun (WGS) entry which is preliminary data.</text>
</comment>
<feature type="region of interest" description="Disordered" evidence="1">
    <location>
        <begin position="1"/>
        <end position="43"/>
    </location>
</feature>
<reference evidence="2 3" key="1">
    <citation type="submission" date="2024-10" db="EMBL/GenBank/DDBJ databases">
        <title>The Natural Products Discovery Center: Release of the First 8490 Sequenced Strains for Exploring Actinobacteria Biosynthetic Diversity.</title>
        <authorList>
            <person name="Kalkreuter E."/>
            <person name="Kautsar S.A."/>
            <person name="Yang D."/>
            <person name="Bader C.D."/>
            <person name="Teijaro C.N."/>
            <person name="Fluegel L."/>
            <person name="Davis C.M."/>
            <person name="Simpson J.R."/>
            <person name="Lauterbach L."/>
            <person name="Steele A.D."/>
            <person name="Gui C."/>
            <person name="Meng S."/>
            <person name="Li G."/>
            <person name="Viehrig K."/>
            <person name="Ye F."/>
            <person name="Su P."/>
            <person name="Kiefer A.F."/>
            <person name="Nichols A."/>
            <person name="Cepeda A.J."/>
            <person name="Yan W."/>
            <person name="Fan B."/>
            <person name="Jiang Y."/>
            <person name="Adhikari A."/>
            <person name="Zheng C.-J."/>
            <person name="Schuster L."/>
            <person name="Cowan T.M."/>
            <person name="Smanski M.J."/>
            <person name="Chevrette M.G."/>
            <person name="De Carvalho L.P.S."/>
            <person name="Shen B."/>
        </authorList>
    </citation>
    <scope>NUCLEOTIDE SEQUENCE [LARGE SCALE GENOMIC DNA]</scope>
    <source>
        <strain evidence="2 3">NPDC087689</strain>
    </source>
</reference>
<gene>
    <name evidence="2" type="ORF">ACIOUF_11665</name>
</gene>
<evidence type="ECO:0000313" key="2">
    <source>
        <dbReference type="EMBL" id="MFJ2287006.1"/>
    </source>
</evidence>
<proteinExistence type="predicted"/>
<evidence type="ECO:0008006" key="4">
    <source>
        <dbReference type="Google" id="ProtNLM"/>
    </source>
</evidence>
<dbReference type="RefSeq" id="WP_401234228.1">
    <property type="nucleotide sequence ID" value="NZ_JBIUVY010000015.1"/>
</dbReference>
<keyword evidence="3" id="KW-1185">Reference proteome</keyword>